<comment type="similarity">
    <text evidence="1 4 6">Belongs to the GrpE family.</text>
</comment>
<evidence type="ECO:0000256" key="3">
    <source>
        <dbReference type="ARBA" id="ARBA00023186"/>
    </source>
</evidence>
<dbReference type="InterPro" id="IPR009012">
    <property type="entry name" value="GrpE_head"/>
</dbReference>
<feature type="region of interest" description="Disordered" evidence="8">
    <location>
        <begin position="173"/>
        <end position="212"/>
    </location>
</feature>
<keyword evidence="10" id="KW-1185">Reference proteome</keyword>
<evidence type="ECO:0000256" key="1">
    <source>
        <dbReference type="ARBA" id="ARBA00009054"/>
    </source>
</evidence>
<protein>
    <recommendedName>
        <fullName evidence="4 5">Protein GrpE</fullName>
    </recommendedName>
    <alternativeName>
        <fullName evidence="4">HSP-70 cofactor</fullName>
    </alternativeName>
</protein>
<reference evidence="9 10" key="1">
    <citation type="submission" date="2022-04" db="EMBL/GenBank/DDBJ databases">
        <title>Genome sequence of soybean root-associated Caulobacter segnis RL271.</title>
        <authorList>
            <person name="Longley R."/>
            <person name="Bonito G."/>
            <person name="Trigodet F."/>
            <person name="Crosson S."/>
            <person name="Fiebig A."/>
        </authorList>
    </citation>
    <scope>NUCLEOTIDE SEQUENCE [LARGE SCALE GENOMIC DNA]</scope>
    <source>
        <strain evidence="9 10">RL271</strain>
    </source>
</reference>
<dbReference type="Gene3D" id="3.90.20.20">
    <property type="match status" value="1"/>
</dbReference>
<evidence type="ECO:0000256" key="4">
    <source>
        <dbReference type="HAMAP-Rule" id="MF_01151"/>
    </source>
</evidence>
<comment type="function">
    <text evidence="4 5">Participates actively in the response to hyperosmotic and heat shock by preventing the aggregation of stress-denatured proteins, in association with DnaK and GrpE. It is the nucleotide exchange factor for DnaK and may function as a thermosensor. Unfolded proteins bind initially to DnaJ; upon interaction with the DnaJ-bound protein, DnaK hydrolyzes its bound ATP, resulting in the formation of a stable complex. GrpE releases ADP from DnaK; ATP binding to DnaK triggers the release of the substrate protein, thus completing the reaction cycle. Several rounds of ATP-dependent interactions between DnaJ, DnaK and GrpE are required for fully efficient folding.</text>
</comment>
<dbReference type="CDD" id="cd00446">
    <property type="entry name" value="GrpE"/>
    <property type="match status" value="1"/>
</dbReference>
<comment type="subunit">
    <text evidence="4">Homodimer.</text>
</comment>
<evidence type="ECO:0000313" key="10">
    <source>
        <dbReference type="Proteomes" id="UP001057520"/>
    </source>
</evidence>
<evidence type="ECO:0000313" key="9">
    <source>
        <dbReference type="EMBL" id="USQ95771.1"/>
    </source>
</evidence>
<name>A0ABY4ZT58_9CAUL</name>
<dbReference type="HAMAP" id="MF_01151">
    <property type="entry name" value="GrpE"/>
    <property type="match status" value="1"/>
</dbReference>
<evidence type="ECO:0000256" key="2">
    <source>
        <dbReference type="ARBA" id="ARBA00023016"/>
    </source>
</evidence>
<gene>
    <name evidence="4 9" type="primary">grpE</name>
    <name evidence="9" type="ORF">MZV50_25080</name>
</gene>
<evidence type="ECO:0000256" key="8">
    <source>
        <dbReference type="SAM" id="MobiDB-lite"/>
    </source>
</evidence>
<dbReference type="Proteomes" id="UP001057520">
    <property type="component" value="Chromosome"/>
</dbReference>
<evidence type="ECO:0000256" key="7">
    <source>
        <dbReference type="SAM" id="Coils"/>
    </source>
</evidence>
<dbReference type="NCBIfam" id="NF010752">
    <property type="entry name" value="PRK14155.1"/>
    <property type="match status" value="1"/>
</dbReference>
<comment type="subcellular location">
    <subcellularLocation>
        <location evidence="4">Cytoplasm</location>
    </subcellularLocation>
</comment>
<keyword evidence="4" id="KW-0963">Cytoplasm</keyword>
<dbReference type="Gene3D" id="2.30.22.10">
    <property type="entry name" value="Head domain of nucleotide exchange factor GrpE"/>
    <property type="match status" value="1"/>
</dbReference>
<dbReference type="PRINTS" id="PR00773">
    <property type="entry name" value="GRPEPROTEIN"/>
</dbReference>
<evidence type="ECO:0000256" key="5">
    <source>
        <dbReference type="RuleBase" id="RU000639"/>
    </source>
</evidence>
<dbReference type="PANTHER" id="PTHR21237:SF23">
    <property type="entry name" value="GRPE PROTEIN HOMOLOG, MITOCHONDRIAL"/>
    <property type="match status" value="1"/>
</dbReference>
<dbReference type="SUPFAM" id="SSF58014">
    <property type="entry name" value="Coiled-coil domain of nucleotide exchange factor GrpE"/>
    <property type="match status" value="1"/>
</dbReference>
<dbReference type="InterPro" id="IPR000740">
    <property type="entry name" value="GrpE"/>
</dbReference>
<dbReference type="NCBIfam" id="NF010738">
    <property type="entry name" value="PRK14140.1"/>
    <property type="match status" value="1"/>
</dbReference>
<organism evidence="9 10">
    <name type="scientific">Caulobacter segnis</name>
    <dbReference type="NCBI Taxonomy" id="88688"/>
    <lineage>
        <taxon>Bacteria</taxon>
        <taxon>Pseudomonadati</taxon>
        <taxon>Pseudomonadota</taxon>
        <taxon>Alphaproteobacteria</taxon>
        <taxon>Caulobacterales</taxon>
        <taxon>Caulobacteraceae</taxon>
        <taxon>Caulobacter</taxon>
    </lineage>
</organism>
<dbReference type="Pfam" id="PF01025">
    <property type="entry name" value="GrpE"/>
    <property type="match status" value="1"/>
</dbReference>
<keyword evidence="7" id="KW-0175">Coiled coil</keyword>
<evidence type="ECO:0000256" key="6">
    <source>
        <dbReference type="RuleBase" id="RU004478"/>
    </source>
</evidence>
<keyword evidence="3 4" id="KW-0143">Chaperone</keyword>
<keyword evidence="2 4" id="KW-0346">Stress response</keyword>
<dbReference type="InterPro" id="IPR013805">
    <property type="entry name" value="GrpE_CC"/>
</dbReference>
<dbReference type="EMBL" id="CP096040">
    <property type="protein sequence ID" value="USQ95771.1"/>
    <property type="molecule type" value="Genomic_DNA"/>
</dbReference>
<dbReference type="PANTHER" id="PTHR21237">
    <property type="entry name" value="GRPE PROTEIN"/>
    <property type="match status" value="1"/>
</dbReference>
<dbReference type="SUPFAM" id="SSF51064">
    <property type="entry name" value="Head domain of nucleotide exchange factor GrpE"/>
    <property type="match status" value="1"/>
</dbReference>
<proteinExistence type="inferred from homology"/>
<sequence length="212" mass="22336">MTDEQTPAEDVAFEADDASQEIEALKLEVAALKEQALRYAAEAENTKRRAEREMNDARAYAIQKFGRDLLGVADNLSRATAHSPRESTDAAVKNFIIGVEMTEKELQSAFERNGLKKIDPAQGEKFDPHLHQAVTEQPSTEVAAGGVVAVLQAGYELMGRLVRPAMVAVAAKGSTGPQVGASGDEQAGASANPYAGAGADEDSSGGAFDTKA</sequence>
<feature type="coiled-coil region" evidence="7">
    <location>
        <begin position="8"/>
        <end position="60"/>
    </location>
</feature>
<dbReference type="PROSITE" id="PS01071">
    <property type="entry name" value="GRPE"/>
    <property type="match status" value="1"/>
</dbReference>
<accession>A0ABY4ZT58</accession>